<gene>
    <name evidence="2" type="ORF">PG2002B_0101</name>
</gene>
<proteinExistence type="predicted"/>
<reference evidence="2 3" key="1">
    <citation type="submission" date="2018-12" db="EMBL/GenBank/DDBJ databases">
        <title>Unveiling genomic diversity among members of the Bifidobacterium pseudolongum species, a widely distributed gut commensal of the animal kingdom.</title>
        <authorList>
            <person name="Lugli G.A."/>
            <person name="Duranti S."/>
            <person name="Albert K."/>
            <person name="Mancabelli L."/>
            <person name="Napoli S."/>
            <person name="Viappiani A."/>
            <person name="Anzalone R."/>
            <person name="Longhi G."/>
            <person name="Milani C."/>
            <person name="Turroni F."/>
            <person name="Alessandri G."/>
            <person name="Sela D.A."/>
            <person name="Van Sinderen D."/>
            <person name="Ventura M."/>
        </authorList>
    </citation>
    <scope>NUCLEOTIDE SEQUENCE [LARGE SCALE GENOMIC DNA]</scope>
    <source>
        <strain evidence="2 3">2002B</strain>
    </source>
</reference>
<protein>
    <submittedName>
        <fullName evidence="2">Uncharacterized protein</fullName>
    </submittedName>
</protein>
<accession>A0AB37X3Y7</accession>
<feature type="compositionally biased region" description="Low complexity" evidence="1">
    <location>
        <begin position="1"/>
        <end position="16"/>
    </location>
</feature>
<evidence type="ECO:0000313" key="2">
    <source>
        <dbReference type="EMBL" id="RYQ39782.1"/>
    </source>
</evidence>
<feature type="region of interest" description="Disordered" evidence="1">
    <location>
        <begin position="1"/>
        <end position="29"/>
    </location>
</feature>
<dbReference type="EMBL" id="RYUX01000001">
    <property type="protein sequence ID" value="RYQ39782.1"/>
    <property type="molecule type" value="Genomic_DNA"/>
</dbReference>
<evidence type="ECO:0000256" key="1">
    <source>
        <dbReference type="SAM" id="MobiDB-lite"/>
    </source>
</evidence>
<sequence length="120" mass="13413">MNPTTNTNTTPRNPWTGEPLPPLPKVSHPENWRFQFEDDGDMFCIYDDNDAPIALTFDAYAWKDGRVDCGAVSWTSDILDLDQLEQDAARIPAWIAEIRAVTQWTQDAFAKQRGGGGGGR</sequence>
<comment type="caution">
    <text evidence="2">The sequence shown here is derived from an EMBL/GenBank/DDBJ whole genome shotgun (WGS) entry which is preliminary data.</text>
</comment>
<dbReference type="Proteomes" id="UP000292655">
    <property type="component" value="Unassembled WGS sequence"/>
</dbReference>
<dbReference type="AlphaFoldDB" id="A0AB37X3Y7"/>
<organism evidence="2 3">
    <name type="scientific">Bifidobacterium pseudolongum subsp. globosum</name>
    <dbReference type="NCBI Taxonomy" id="1690"/>
    <lineage>
        <taxon>Bacteria</taxon>
        <taxon>Bacillati</taxon>
        <taxon>Actinomycetota</taxon>
        <taxon>Actinomycetes</taxon>
        <taxon>Bifidobacteriales</taxon>
        <taxon>Bifidobacteriaceae</taxon>
        <taxon>Bifidobacterium</taxon>
    </lineage>
</organism>
<name>A0AB37X3Y7_9BIFI</name>
<evidence type="ECO:0000313" key="3">
    <source>
        <dbReference type="Proteomes" id="UP000292655"/>
    </source>
</evidence>